<accession>A0ABT4U695</accession>
<feature type="region of interest" description="Disordered" evidence="1">
    <location>
        <begin position="35"/>
        <end position="55"/>
    </location>
</feature>
<feature type="non-terminal residue" evidence="2">
    <location>
        <position position="1"/>
    </location>
</feature>
<reference evidence="2 3" key="1">
    <citation type="submission" date="2023-01" db="EMBL/GenBank/DDBJ databases">
        <title>Draft genome sequence of Nocardiopsis sp. RSe5-2 isolated from halophytes.</title>
        <authorList>
            <person name="Duangmal K."/>
            <person name="Chantavorakit T."/>
        </authorList>
    </citation>
    <scope>NUCLEOTIDE SEQUENCE [LARGE SCALE GENOMIC DNA]</scope>
    <source>
        <strain evidence="2 3">RSe5-2</strain>
    </source>
</reference>
<gene>
    <name evidence="2" type="ORF">O4J56_17605</name>
</gene>
<comment type="caution">
    <text evidence="2">The sequence shown here is derived from an EMBL/GenBank/DDBJ whole genome shotgun (WGS) entry which is preliminary data.</text>
</comment>
<proteinExistence type="predicted"/>
<sequence length="117" mass="11751">PAPREGSPLARLPGMEAVPERTDPGLAEELLGPQRALGARGRGPRDGVRRAGAARRPAAVGALREAAAFPRPLRFAVIAAGALAADARVTCIALMVGCAIAVTAALADPRPGRGSSG</sequence>
<evidence type="ECO:0000313" key="2">
    <source>
        <dbReference type="EMBL" id="MDA2812463.1"/>
    </source>
</evidence>
<protein>
    <submittedName>
        <fullName evidence="2">Uncharacterized protein</fullName>
    </submittedName>
</protein>
<name>A0ABT4U695_9ACTN</name>
<organism evidence="2 3">
    <name type="scientific">Nocardiopsis endophytica</name>
    <dbReference type="NCBI Taxonomy" id="3018445"/>
    <lineage>
        <taxon>Bacteria</taxon>
        <taxon>Bacillati</taxon>
        <taxon>Actinomycetota</taxon>
        <taxon>Actinomycetes</taxon>
        <taxon>Streptosporangiales</taxon>
        <taxon>Nocardiopsidaceae</taxon>
        <taxon>Nocardiopsis</taxon>
    </lineage>
</organism>
<dbReference type="EMBL" id="JAQFWQ010000050">
    <property type="protein sequence ID" value="MDA2812463.1"/>
    <property type="molecule type" value="Genomic_DNA"/>
</dbReference>
<evidence type="ECO:0000256" key="1">
    <source>
        <dbReference type="SAM" id="MobiDB-lite"/>
    </source>
</evidence>
<dbReference type="Proteomes" id="UP001527866">
    <property type="component" value="Unassembled WGS sequence"/>
</dbReference>
<evidence type="ECO:0000313" key="3">
    <source>
        <dbReference type="Proteomes" id="UP001527866"/>
    </source>
</evidence>
<keyword evidence="3" id="KW-1185">Reference proteome</keyword>
<feature type="region of interest" description="Disordered" evidence="1">
    <location>
        <begin position="1"/>
        <end position="22"/>
    </location>
</feature>